<keyword evidence="3" id="KW-1185">Reference proteome</keyword>
<name>A0ABT9U008_PAEHA</name>
<dbReference type="EMBL" id="JAUSSU010000004">
    <property type="protein sequence ID" value="MDQ0112972.1"/>
    <property type="molecule type" value="Genomic_DNA"/>
</dbReference>
<evidence type="ECO:0000313" key="3">
    <source>
        <dbReference type="Proteomes" id="UP001229346"/>
    </source>
</evidence>
<sequence length="677" mass="76130">MKLSELCRKLTEQQQRGFINHDVWSDARRRQLTWIEALSDRQSIGEATDKLSAHAVALLTEMIRAFGAEPVTEERLVKEVRRRTMMSGAECDMSLAELEQSGILFAVVKVWGERTYFLPRDCFLPWQQTLFPANVQPVAPDDKLLSGPVTVRPVCRPLGKQLMGALAAMGRNGMTLTAKGVLAKKTIAAIEQWAEFDETTLKGSGLNWSSREHYSMKAAFMLEAAAASGLIQAEENQLLLEEDRLAAWLCQDEEARERRLLQWCLDLLLPVNTQSANRVSALCALDAGRWYRCDDIRALQEQWNPDGETGEMTLDWLSLLLGFGWMEAAQATSSGKTTELFRWKLDVNATDIDAAHAIKADPRRGQLRVQPNGELIVQPGCTLALHWELALLADWIADETVAIYRLTASSVSRALEFGRTKQTIRSWLEQASGQLPLPDTVEAMLEEWTSKACRSWFEEVTLLRCDDERMAEIVRSNSELSPMLIQAIGATDFIVNASSIAQIRKLLQRAGYPPQKALRTQEAAPVSSSYPVITERTAGMNRIADAKTELSRGTNAYSFLYAPSNITHYELASPRAQLAEKLQSQEEGLPSMWTKQLRVYHHSTRKELVERALAWQSPLQLRMDSELHSFVPERLELQGGDWAVVGILRNAADNKPIRLTPDMWDEMRIVVPGRSQP</sequence>
<organism evidence="2 3">
    <name type="scientific">Paenibacillus harenae</name>
    <dbReference type="NCBI Taxonomy" id="306543"/>
    <lineage>
        <taxon>Bacteria</taxon>
        <taxon>Bacillati</taxon>
        <taxon>Bacillota</taxon>
        <taxon>Bacilli</taxon>
        <taxon>Bacillales</taxon>
        <taxon>Paenibacillaceae</taxon>
        <taxon>Paenibacillus</taxon>
    </lineage>
</organism>
<evidence type="ECO:0000313" key="2">
    <source>
        <dbReference type="EMBL" id="MDQ0112972.1"/>
    </source>
</evidence>
<evidence type="ECO:0000259" key="1">
    <source>
        <dbReference type="Pfam" id="PF13625"/>
    </source>
</evidence>
<dbReference type="Proteomes" id="UP001229346">
    <property type="component" value="Unassembled WGS sequence"/>
</dbReference>
<comment type="caution">
    <text evidence="2">The sequence shown here is derived from an EMBL/GenBank/DDBJ whole genome shotgun (WGS) entry which is preliminary data.</text>
</comment>
<gene>
    <name evidence="2" type="ORF">J2T15_002407</name>
</gene>
<protein>
    <recommendedName>
        <fullName evidence="1">Helicase XPB/Ssl2 N-terminal domain-containing protein</fullName>
    </recommendedName>
</protein>
<dbReference type="InterPro" id="IPR032830">
    <property type="entry name" value="XPB/Ssl2_N"/>
</dbReference>
<dbReference type="RefSeq" id="WP_307203910.1">
    <property type="nucleotide sequence ID" value="NZ_JAUSSU010000004.1"/>
</dbReference>
<feature type="domain" description="Helicase XPB/Ssl2 N-terminal" evidence="1">
    <location>
        <begin position="369"/>
        <end position="488"/>
    </location>
</feature>
<reference evidence="2 3" key="1">
    <citation type="submission" date="2023-07" db="EMBL/GenBank/DDBJ databases">
        <title>Sorghum-associated microbial communities from plants grown in Nebraska, USA.</title>
        <authorList>
            <person name="Schachtman D."/>
        </authorList>
    </citation>
    <scope>NUCLEOTIDE SEQUENCE [LARGE SCALE GENOMIC DNA]</scope>
    <source>
        <strain evidence="2 3">CC482</strain>
    </source>
</reference>
<dbReference type="Pfam" id="PF13625">
    <property type="entry name" value="Helicase_C_3"/>
    <property type="match status" value="1"/>
</dbReference>
<proteinExistence type="predicted"/>
<accession>A0ABT9U008</accession>